<organism evidence="3 4">
    <name type="scientific">Asticcacaulis excentricus</name>
    <dbReference type="NCBI Taxonomy" id="78587"/>
    <lineage>
        <taxon>Bacteria</taxon>
        <taxon>Pseudomonadati</taxon>
        <taxon>Pseudomonadota</taxon>
        <taxon>Alphaproteobacteria</taxon>
        <taxon>Caulobacterales</taxon>
        <taxon>Caulobacteraceae</taxon>
        <taxon>Asticcacaulis</taxon>
    </lineage>
</organism>
<dbReference type="EMBL" id="AP018827">
    <property type="protein sequence ID" value="BBF80470.1"/>
    <property type="molecule type" value="Genomic_DNA"/>
</dbReference>
<dbReference type="OrthoDB" id="9799036at2"/>
<reference evidence="4" key="2">
    <citation type="journal article" date="2017" name="Plant Physiol. Biochem.">
        <title>Differential oxidative and antioxidative response of duckweed Lemna minor toward plant growth promoting/inhibiting bacteria.</title>
        <authorList>
            <person name="Ishizawa H."/>
            <person name="Kuroda M."/>
            <person name="Morikawa M."/>
            <person name="Ike M."/>
        </authorList>
    </citation>
    <scope>NUCLEOTIDE SEQUENCE [LARGE SCALE GENOMIC DNA]</scope>
    <source>
        <strain evidence="4">M6</strain>
    </source>
</reference>
<accession>A0A3G9FZK7</accession>
<dbReference type="CDD" id="cd00586">
    <property type="entry name" value="4HBT"/>
    <property type="match status" value="1"/>
</dbReference>
<dbReference type="GO" id="GO:0047617">
    <property type="term" value="F:fatty acyl-CoA hydrolase activity"/>
    <property type="evidence" value="ECO:0007669"/>
    <property type="project" value="TreeGrafter"/>
</dbReference>
<comment type="similarity">
    <text evidence="1">Belongs to the 4-hydroxybenzoyl-CoA thioesterase family.</text>
</comment>
<dbReference type="PANTHER" id="PTHR31793:SF27">
    <property type="entry name" value="NOVEL THIOESTERASE SUPERFAMILY DOMAIN AND SAPOSIN A-TYPE DOMAIN CONTAINING PROTEIN (0610012H03RIK)"/>
    <property type="match status" value="1"/>
</dbReference>
<dbReference type="RefSeq" id="WP_126420845.1">
    <property type="nucleotide sequence ID" value="NZ_AP018827.1"/>
</dbReference>
<name>A0A3G9FZK7_9CAUL</name>
<dbReference type="AlphaFoldDB" id="A0A3G9FZK7"/>
<dbReference type="InterPro" id="IPR006684">
    <property type="entry name" value="YbgC/YbaW"/>
</dbReference>
<dbReference type="InterPro" id="IPR050563">
    <property type="entry name" value="4-hydroxybenzoyl-CoA_TE"/>
</dbReference>
<keyword evidence="2" id="KW-0378">Hydrolase</keyword>
<dbReference type="PIRSF" id="PIRSF003230">
    <property type="entry name" value="YbgC"/>
    <property type="match status" value="1"/>
</dbReference>
<evidence type="ECO:0000256" key="1">
    <source>
        <dbReference type="ARBA" id="ARBA00005953"/>
    </source>
</evidence>
<proteinExistence type="inferred from homology"/>
<protein>
    <submittedName>
        <fullName evidence="3">4-hydroxybenzoyl-CoA thioesterase family active site</fullName>
    </submittedName>
</protein>
<dbReference type="Pfam" id="PF13279">
    <property type="entry name" value="4HBT_2"/>
    <property type="match status" value="1"/>
</dbReference>
<evidence type="ECO:0000313" key="4">
    <source>
        <dbReference type="Proteomes" id="UP000278756"/>
    </source>
</evidence>
<dbReference type="InterPro" id="IPR029069">
    <property type="entry name" value="HotDog_dom_sf"/>
</dbReference>
<dbReference type="PANTHER" id="PTHR31793">
    <property type="entry name" value="4-HYDROXYBENZOYL-COA THIOESTERASE FAMILY MEMBER"/>
    <property type="match status" value="1"/>
</dbReference>
<reference evidence="4" key="1">
    <citation type="journal article" date="2017" name="Biotechnol. Biofuels">
        <title>Evaluation of environmental bacterial communities as a factor affecting the growth of duckweed Lemna minor.</title>
        <authorList>
            <person name="Ishizawa H."/>
            <person name="Kuroda M."/>
            <person name="Morikawa M."/>
            <person name="Ike M."/>
        </authorList>
    </citation>
    <scope>NUCLEOTIDE SEQUENCE [LARGE SCALE GENOMIC DNA]</scope>
    <source>
        <strain evidence="4">M6</strain>
    </source>
</reference>
<dbReference type="SUPFAM" id="SSF54637">
    <property type="entry name" value="Thioesterase/thiol ester dehydrase-isomerase"/>
    <property type="match status" value="1"/>
</dbReference>
<dbReference type="Proteomes" id="UP000278756">
    <property type="component" value="Chromosome 1"/>
</dbReference>
<evidence type="ECO:0000256" key="2">
    <source>
        <dbReference type="ARBA" id="ARBA00022801"/>
    </source>
</evidence>
<evidence type="ECO:0000313" key="3">
    <source>
        <dbReference type="EMBL" id="BBF80470.1"/>
    </source>
</evidence>
<sequence>MLNRVEDGVFITTLKVRDSECDAQGVVNNANYLVYMEYARHEFLEHQGVKFADLIPQNIFLMTSHMEIDFVNSLTGGQVFEVRSKVRRERAKIIFDQQVVRVADQAVCIRARVDVICKIDGRLTRGEWFDAYMPV</sequence>
<gene>
    <name evidence="3" type="ORF">EM6_1054</name>
</gene>
<dbReference type="Gene3D" id="3.10.129.10">
    <property type="entry name" value="Hotdog Thioesterase"/>
    <property type="match status" value="1"/>
</dbReference>